<feature type="compositionally biased region" description="Acidic residues" evidence="1">
    <location>
        <begin position="301"/>
        <end position="319"/>
    </location>
</feature>
<dbReference type="RefSeq" id="WP_318749904.1">
    <property type="nucleotide sequence ID" value="NZ_CP132508.1"/>
</dbReference>
<evidence type="ECO:0000313" key="3">
    <source>
        <dbReference type="Proteomes" id="UP001304683"/>
    </source>
</evidence>
<evidence type="ECO:0000313" key="2">
    <source>
        <dbReference type="EMBL" id="WPD17976.1"/>
    </source>
</evidence>
<keyword evidence="3" id="KW-1185">Reference proteome</keyword>
<dbReference type="NCBIfam" id="TIGR01913">
    <property type="entry name" value="bet_lambda"/>
    <property type="match status" value="1"/>
</dbReference>
<gene>
    <name evidence="2" type="primary">bet</name>
    <name evidence="2" type="ORF">Q5761_06135</name>
</gene>
<organism evidence="2 3">
    <name type="scientific">Thermaerobacter composti</name>
    <dbReference type="NCBI Taxonomy" id="554949"/>
    <lineage>
        <taxon>Bacteria</taxon>
        <taxon>Bacillati</taxon>
        <taxon>Bacillota</taxon>
        <taxon>Clostridia</taxon>
        <taxon>Eubacteriales</taxon>
        <taxon>Clostridiales Family XVII. Incertae Sedis</taxon>
        <taxon>Thermaerobacter</taxon>
    </lineage>
</organism>
<feature type="region of interest" description="Disordered" evidence="1">
    <location>
        <begin position="300"/>
        <end position="324"/>
    </location>
</feature>
<dbReference type="InterPro" id="IPR018330">
    <property type="entry name" value="RecT_fam"/>
</dbReference>
<dbReference type="InterPro" id="IPR010183">
    <property type="entry name" value="Phage_lambda_Bet"/>
</dbReference>
<feature type="compositionally biased region" description="Polar residues" evidence="1">
    <location>
        <begin position="230"/>
        <end position="244"/>
    </location>
</feature>
<dbReference type="Proteomes" id="UP001304683">
    <property type="component" value="Chromosome"/>
</dbReference>
<accession>A0ABZ0QKL9</accession>
<evidence type="ECO:0000256" key="1">
    <source>
        <dbReference type="SAM" id="MobiDB-lite"/>
    </source>
</evidence>
<dbReference type="Pfam" id="PF03837">
    <property type="entry name" value="RecT"/>
    <property type="match status" value="1"/>
</dbReference>
<name>A0ABZ0QKL9_9FIRM</name>
<protein>
    <submittedName>
        <fullName evidence="2">Phage recombination protein Bet</fullName>
    </submittedName>
</protein>
<dbReference type="EMBL" id="CP132508">
    <property type="protein sequence ID" value="WPD17976.1"/>
    <property type="molecule type" value="Genomic_DNA"/>
</dbReference>
<feature type="region of interest" description="Disordered" evidence="1">
    <location>
        <begin position="215"/>
        <end position="244"/>
    </location>
</feature>
<sequence>MSETAAVQVAGQGNGALAHGGWTREQIELIKRTIARGATDDELKLFLWTAQRMGLDPFARQISFHKRRQRRPDGSYEDVAVILVTIDGYRAAADRTGKYAGQLGPYWCGKDGQWTDVWLTAEPPMASRVGVLRSDFKEPVWAVARFDAYCQRDRNGQPAGQWRTMPEVMLAKCAEALALRKAFPQALGGVYTVDEMAQADNPPTDVVDVPTASQAQAVPARSAADAGAANGSSPRRNGTAQPVTRAQAQRIKQLLEALGWSEADARAQAEARYGVTSVRQMTREQADDFISFLEDYLFGADQDEDDEEDVPEPDEVEELTDQHKRETIKRMMGLDQGGAAEGEGP</sequence>
<proteinExistence type="predicted"/>
<reference evidence="2 3" key="1">
    <citation type="submission" date="2023-08" db="EMBL/GenBank/DDBJ databases">
        <title>Genome sequence of Thermaerobacter compostii strain Ins1, a spore-forming filamentous bacterium isolated from a deep geothermal reservoir.</title>
        <authorList>
            <person name="Bregnard D."/>
            <person name="Gonzalez D."/>
            <person name="Junier P."/>
        </authorList>
    </citation>
    <scope>NUCLEOTIDE SEQUENCE [LARGE SCALE GENOMIC DNA]</scope>
    <source>
        <strain evidence="2 3">Ins1</strain>
    </source>
</reference>
<feature type="compositionally biased region" description="Low complexity" evidence="1">
    <location>
        <begin position="217"/>
        <end position="229"/>
    </location>
</feature>